<reference evidence="2 4" key="2">
    <citation type="journal article" date="2013" name="Nature">
        <title>Insights into bilaterian evolution from three spiralian genomes.</title>
        <authorList>
            <person name="Simakov O."/>
            <person name="Marletaz F."/>
            <person name="Cho S.J."/>
            <person name="Edsinger-Gonzales E."/>
            <person name="Havlak P."/>
            <person name="Hellsten U."/>
            <person name="Kuo D.H."/>
            <person name="Larsson T."/>
            <person name="Lv J."/>
            <person name="Arendt D."/>
            <person name="Savage R."/>
            <person name="Osoegawa K."/>
            <person name="de Jong P."/>
            <person name="Grimwood J."/>
            <person name="Chapman J.A."/>
            <person name="Shapiro H."/>
            <person name="Aerts A."/>
            <person name="Otillar R.P."/>
            <person name="Terry A.Y."/>
            <person name="Boore J.L."/>
            <person name="Grigoriev I.V."/>
            <person name="Lindberg D.R."/>
            <person name="Seaver E.C."/>
            <person name="Weisblat D.A."/>
            <person name="Putnam N.H."/>
            <person name="Rokhsar D.S."/>
        </authorList>
    </citation>
    <scope>NUCLEOTIDE SEQUENCE</scope>
    <source>
        <strain evidence="2 4">I ESC-2004</strain>
    </source>
</reference>
<reference evidence="4" key="1">
    <citation type="submission" date="2012-12" db="EMBL/GenBank/DDBJ databases">
        <authorList>
            <person name="Hellsten U."/>
            <person name="Grimwood J."/>
            <person name="Chapman J.A."/>
            <person name="Shapiro H."/>
            <person name="Aerts A."/>
            <person name="Otillar R.P."/>
            <person name="Terry A.Y."/>
            <person name="Boore J.L."/>
            <person name="Simakov O."/>
            <person name="Marletaz F."/>
            <person name="Cho S.-J."/>
            <person name="Edsinger-Gonzales E."/>
            <person name="Havlak P."/>
            <person name="Kuo D.-H."/>
            <person name="Larsson T."/>
            <person name="Lv J."/>
            <person name="Arendt D."/>
            <person name="Savage R."/>
            <person name="Osoegawa K."/>
            <person name="de Jong P."/>
            <person name="Lindberg D.R."/>
            <person name="Seaver E.C."/>
            <person name="Weisblat D.A."/>
            <person name="Putnam N.H."/>
            <person name="Grigoriev I.V."/>
            <person name="Rokhsar D.S."/>
        </authorList>
    </citation>
    <scope>NUCLEOTIDE SEQUENCE</scope>
    <source>
        <strain evidence="4">I ESC-2004</strain>
    </source>
</reference>
<organism evidence="2">
    <name type="scientific">Capitella teleta</name>
    <name type="common">Polychaete worm</name>
    <dbReference type="NCBI Taxonomy" id="283909"/>
    <lineage>
        <taxon>Eukaryota</taxon>
        <taxon>Metazoa</taxon>
        <taxon>Spiralia</taxon>
        <taxon>Lophotrochozoa</taxon>
        <taxon>Annelida</taxon>
        <taxon>Polychaeta</taxon>
        <taxon>Sedentaria</taxon>
        <taxon>Scolecida</taxon>
        <taxon>Capitellidae</taxon>
        <taxon>Capitella</taxon>
    </lineage>
</organism>
<keyword evidence="1" id="KW-0812">Transmembrane</keyword>
<sequence>MQSYGLVDGLCSNSVERSILSQPRWSPVSINSSTLLRRGVTESCHLTILSSSSYISLNISHLFGFQSAQSSPCLPRIEIQEKLSGRLLSKDCQQSDVQVEVEGREVQVRFQFGHLKAAGFTLHYSFKDERYMYTGLSVKNFLKFLILKIRNLSIQCGNRTPVSKGTKPQSTRPILPVTSCLMRSDFKGLVLPWTVERSAHSTAPIVNNRRITFMTSRRIIKYMICFLPYRGRPACCLGQRAHLGGVGRVNCGLVDLGHCDSGRLLLLHLPTQRRRLFLFLFPLALILIIQAPQWTHFIYRDETMEYFCCSTRECIVIVNRRLLLAAPPRPSIFPTTLFSRSTKVYVSMATHGDAVAEVGSRTNYDSCMAQNAMFYHSFFSNRQKTFLLFSAMCVHSVCTVYTITHIDACATKPDFDFMV</sequence>
<feature type="transmembrane region" description="Helical" evidence="1">
    <location>
        <begin position="276"/>
        <end position="294"/>
    </location>
</feature>
<gene>
    <name evidence="2" type="ORF">CAPTEDRAFT_208651</name>
</gene>
<accession>R7TZZ7</accession>
<reference evidence="3" key="3">
    <citation type="submission" date="2015-06" db="UniProtKB">
        <authorList>
            <consortium name="EnsemblMetazoa"/>
        </authorList>
    </citation>
    <scope>IDENTIFICATION</scope>
</reference>
<evidence type="ECO:0000313" key="3">
    <source>
        <dbReference type="EnsemblMetazoa" id="CapteP208651"/>
    </source>
</evidence>
<evidence type="ECO:0008006" key="5">
    <source>
        <dbReference type="Google" id="ProtNLM"/>
    </source>
</evidence>
<evidence type="ECO:0000256" key="1">
    <source>
        <dbReference type="SAM" id="Phobius"/>
    </source>
</evidence>
<dbReference type="EMBL" id="KB307016">
    <property type="protein sequence ID" value="ELT99294.1"/>
    <property type="molecule type" value="Genomic_DNA"/>
</dbReference>
<keyword evidence="1" id="KW-1133">Transmembrane helix</keyword>
<dbReference type="EMBL" id="AMQN01010093">
    <property type="status" value="NOT_ANNOTATED_CDS"/>
    <property type="molecule type" value="Genomic_DNA"/>
</dbReference>
<proteinExistence type="predicted"/>
<dbReference type="HOGENOM" id="CLU_655949_0_0_1"/>
<evidence type="ECO:0000313" key="2">
    <source>
        <dbReference type="EMBL" id="ELT99294.1"/>
    </source>
</evidence>
<name>R7TZZ7_CAPTE</name>
<dbReference type="EnsemblMetazoa" id="CapteT208651">
    <property type="protein sequence ID" value="CapteP208651"/>
    <property type="gene ID" value="CapteG208651"/>
</dbReference>
<dbReference type="Proteomes" id="UP000014760">
    <property type="component" value="Unassembled WGS sequence"/>
</dbReference>
<keyword evidence="4" id="KW-1185">Reference proteome</keyword>
<keyword evidence="1" id="KW-0472">Membrane</keyword>
<evidence type="ECO:0000313" key="4">
    <source>
        <dbReference type="Proteomes" id="UP000014760"/>
    </source>
</evidence>
<dbReference type="AlphaFoldDB" id="R7TZZ7"/>
<protein>
    <recommendedName>
        <fullName evidence="5">CUB domain-containing protein</fullName>
    </recommendedName>
</protein>